<dbReference type="SUPFAM" id="SSF53335">
    <property type="entry name" value="S-adenosyl-L-methionine-dependent methyltransferases"/>
    <property type="match status" value="1"/>
</dbReference>
<accession>A0A4R6IIK0</accession>
<sequence>MSKIPVFSQFINQLSEAVTNSALIKVSLGNYKGTEAGLKQIHIRPVLIKRTPMLSFTYRYKTKDIVKNYSHEEAYVQVESLFGQGFLIATLFAHGSDTILQANSAGAYSLRTTKPTLAPLASSTHDHTKNRQLKAVGQHYLTALKVTDSAGNVFPNAQDKFKQINQYIALLSPMLKQLNTGRQLQVADMGSGKGYLTFALYDYMRNVLNQDVAVTGVEFRKDLVDLCNIIAKDSDFGQLSFVEGSIVDYSVPEIDLLIALHACDTATDDAIAKGIYADAKLIVVAPCCHKQIRKEMTKSKVNNELDFMLQYGVFLERQAEMATDGIRSLIMEYFGYKTKVVEFISDQHTPKNVLLIGVKNQAGTTDKLALKEKLKVIKSYLGIGYHHLERLMGLEA</sequence>
<feature type="domain" description="Methyltransferase" evidence="1">
    <location>
        <begin position="159"/>
        <end position="294"/>
    </location>
</feature>
<dbReference type="AlphaFoldDB" id="A0A4R6IIK0"/>
<dbReference type="OrthoDB" id="5502211at2"/>
<dbReference type="Gene3D" id="3.40.50.150">
    <property type="entry name" value="Vaccinia Virus protein VP39"/>
    <property type="match status" value="1"/>
</dbReference>
<keyword evidence="2" id="KW-0489">Methyltransferase</keyword>
<reference evidence="2 3" key="1">
    <citation type="submission" date="2019-03" db="EMBL/GenBank/DDBJ databases">
        <title>Genomic Encyclopedia of Archaeal and Bacterial Type Strains, Phase II (KMG-II): from individual species to whole genera.</title>
        <authorList>
            <person name="Goeker M."/>
        </authorList>
    </citation>
    <scope>NUCLEOTIDE SEQUENCE [LARGE SCALE GENOMIC DNA]</scope>
    <source>
        <strain evidence="2 3">DSM 19034</strain>
    </source>
</reference>
<evidence type="ECO:0000313" key="2">
    <source>
        <dbReference type="EMBL" id="TDO21791.1"/>
    </source>
</evidence>
<evidence type="ECO:0000259" key="1">
    <source>
        <dbReference type="Pfam" id="PF13679"/>
    </source>
</evidence>
<dbReference type="PANTHER" id="PTHR13369:SF3">
    <property type="entry name" value="METHYLTRANSFERASE DOMAIN-CONTAINING PROTEIN"/>
    <property type="match status" value="1"/>
</dbReference>
<dbReference type="InterPro" id="IPR025714">
    <property type="entry name" value="Methyltranfer_dom"/>
</dbReference>
<protein>
    <submittedName>
        <fullName evidence="2">Methyltransferase family protein</fullName>
    </submittedName>
</protein>
<name>A0A4R6IIK0_9SPHI</name>
<gene>
    <name evidence="2" type="ORF">CLV32_2899</name>
</gene>
<organism evidence="2 3">
    <name type="scientific">Pedobacter duraquae</name>
    <dbReference type="NCBI Taxonomy" id="425511"/>
    <lineage>
        <taxon>Bacteria</taxon>
        <taxon>Pseudomonadati</taxon>
        <taxon>Bacteroidota</taxon>
        <taxon>Sphingobacteriia</taxon>
        <taxon>Sphingobacteriales</taxon>
        <taxon>Sphingobacteriaceae</taxon>
        <taxon>Pedobacter</taxon>
    </lineage>
</organism>
<dbReference type="InterPro" id="IPR029063">
    <property type="entry name" value="SAM-dependent_MTases_sf"/>
</dbReference>
<dbReference type="EMBL" id="SNWM01000003">
    <property type="protein sequence ID" value="TDO21791.1"/>
    <property type="molecule type" value="Genomic_DNA"/>
</dbReference>
<dbReference type="PANTHER" id="PTHR13369">
    <property type="match status" value="1"/>
</dbReference>
<dbReference type="GO" id="GO:0032259">
    <property type="term" value="P:methylation"/>
    <property type="evidence" value="ECO:0007669"/>
    <property type="project" value="UniProtKB-KW"/>
</dbReference>
<dbReference type="Proteomes" id="UP000295499">
    <property type="component" value="Unassembled WGS sequence"/>
</dbReference>
<keyword evidence="3" id="KW-1185">Reference proteome</keyword>
<dbReference type="Pfam" id="PF13679">
    <property type="entry name" value="Methyltransf_32"/>
    <property type="match status" value="1"/>
</dbReference>
<evidence type="ECO:0000313" key="3">
    <source>
        <dbReference type="Proteomes" id="UP000295499"/>
    </source>
</evidence>
<dbReference type="RefSeq" id="WP_133556564.1">
    <property type="nucleotide sequence ID" value="NZ_SNWM01000003.1"/>
</dbReference>
<proteinExistence type="predicted"/>
<dbReference type="GO" id="GO:0005737">
    <property type="term" value="C:cytoplasm"/>
    <property type="evidence" value="ECO:0007669"/>
    <property type="project" value="TreeGrafter"/>
</dbReference>
<comment type="caution">
    <text evidence="2">The sequence shown here is derived from an EMBL/GenBank/DDBJ whole genome shotgun (WGS) entry which is preliminary data.</text>
</comment>
<dbReference type="GO" id="GO:0008168">
    <property type="term" value="F:methyltransferase activity"/>
    <property type="evidence" value="ECO:0007669"/>
    <property type="project" value="UniProtKB-KW"/>
</dbReference>
<keyword evidence="2" id="KW-0808">Transferase</keyword>